<evidence type="ECO:0000313" key="2">
    <source>
        <dbReference type="Proteomes" id="UP000027238"/>
    </source>
</evidence>
<name>A0A066WV65_COLSU</name>
<evidence type="ECO:0000313" key="1">
    <source>
        <dbReference type="EMBL" id="KDN60567.1"/>
    </source>
</evidence>
<keyword evidence="2" id="KW-1185">Reference proteome</keyword>
<dbReference type="AlphaFoldDB" id="A0A066WV65"/>
<organism evidence="1 2">
    <name type="scientific">Colletotrichum sublineola</name>
    <name type="common">Sorghum anthracnose fungus</name>
    <dbReference type="NCBI Taxonomy" id="1173701"/>
    <lineage>
        <taxon>Eukaryota</taxon>
        <taxon>Fungi</taxon>
        <taxon>Dikarya</taxon>
        <taxon>Ascomycota</taxon>
        <taxon>Pezizomycotina</taxon>
        <taxon>Sordariomycetes</taxon>
        <taxon>Hypocreomycetidae</taxon>
        <taxon>Glomerellales</taxon>
        <taxon>Glomerellaceae</taxon>
        <taxon>Colletotrichum</taxon>
        <taxon>Colletotrichum graminicola species complex</taxon>
    </lineage>
</organism>
<reference evidence="2" key="1">
    <citation type="journal article" date="2014" name="Genome Announc.">
        <title>Draft genome sequence of Colletotrichum sublineola, a destructive pathogen of cultivated sorghum.</title>
        <authorList>
            <person name="Baroncelli R."/>
            <person name="Sanz-Martin J.M."/>
            <person name="Rech G.E."/>
            <person name="Sukno S.A."/>
            <person name="Thon M.R."/>
        </authorList>
    </citation>
    <scope>NUCLEOTIDE SEQUENCE [LARGE SCALE GENOMIC DNA]</scope>
    <source>
        <strain evidence="2">TX430BB</strain>
    </source>
</reference>
<sequence length="80" mass="8857">RLKATKATKATASSDTAERLRYATTGAQQHTPQAAYTKSFIFTMLTDFGTIDLLQVRVFDTEQMILRPAFCGHDLSSEKG</sequence>
<accession>A0A066WV65</accession>
<proteinExistence type="predicted"/>
<dbReference type="EMBL" id="JMSE01001499">
    <property type="protein sequence ID" value="KDN60567.1"/>
    <property type="molecule type" value="Genomic_DNA"/>
</dbReference>
<comment type="caution">
    <text evidence="1">The sequence shown here is derived from an EMBL/GenBank/DDBJ whole genome shotgun (WGS) entry which is preliminary data.</text>
</comment>
<dbReference type="HOGENOM" id="CLU_2596502_0_0_1"/>
<gene>
    <name evidence="1" type="ORF">CSUB01_11283</name>
</gene>
<dbReference type="Proteomes" id="UP000027238">
    <property type="component" value="Unassembled WGS sequence"/>
</dbReference>
<feature type="non-terminal residue" evidence="1">
    <location>
        <position position="1"/>
    </location>
</feature>
<protein>
    <submittedName>
        <fullName evidence="1">Uncharacterized protein</fullName>
    </submittedName>
</protein>